<gene>
    <name evidence="3" type="ORF">CATMQ487_19110</name>
</gene>
<dbReference type="InterPro" id="IPR028098">
    <property type="entry name" value="Glyco_trans_4-like_N"/>
</dbReference>
<dbReference type="PANTHER" id="PTHR46401">
    <property type="entry name" value="GLYCOSYLTRANSFERASE WBBK-RELATED"/>
    <property type="match status" value="1"/>
</dbReference>
<dbReference type="Gene3D" id="3.40.50.2000">
    <property type="entry name" value="Glycogen Phosphorylase B"/>
    <property type="match status" value="2"/>
</dbReference>
<evidence type="ECO:0000256" key="1">
    <source>
        <dbReference type="ARBA" id="ARBA00022679"/>
    </source>
</evidence>
<dbReference type="Pfam" id="PF13439">
    <property type="entry name" value="Glyco_transf_4"/>
    <property type="match status" value="1"/>
</dbReference>
<keyword evidence="4" id="KW-1185">Reference proteome</keyword>
<proteinExistence type="predicted"/>
<evidence type="ECO:0000313" key="3">
    <source>
        <dbReference type="EMBL" id="BDI04941.1"/>
    </source>
</evidence>
<dbReference type="PANTHER" id="PTHR46401:SF2">
    <property type="entry name" value="GLYCOSYLTRANSFERASE WBBK-RELATED"/>
    <property type="match status" value="1"/>
</dbReference>
<dbReference type="RefSeq" id="WP_251973023.1">
    <property type="nucleotide sequence ID" value="NZ_AP025730.1"/>
</dbReference>
<evidence type="ECO:0000259" key="2">
    <source>
        <dbReference type="Pfam" id="PF13439"/>
    </source>
</evidence>
<accession>A0ABN6PIT3</accession>
<reference evidence="3" key="1">
    <citation type="submission" date="2022-04" db="EMBL/GenBank/DDBJ databases">
        <title>Whole genome sequence of Sphaerotilus sp. FB-5.</title>
        <authorList>
            <person name="Takeda M."/>
            <person name="Narihara S."/>
            <person name="Akimoto M."/>
            <person name="Akimoto R."/>
            <person name="Nishiyashiki S."/>
            <person name="Murakami T."/>
        </authorList>
    </citation>
    <scope>NUCLEOTIDE SEQUENCE</scope>
    <source>
        <strain evidence="3">FB-5</strain>
    </source>
</reference>
<evidence type="ECO:0000313" key="4">
    <source>
        <dbReference type="Proteomes" id="UP001057498"/>
    </source>
</evidence>
<feature type="domain" description="Glycosyltransferase subfamily 4-like N-terminal" evidence="2">
    <location>
        <begin position="22"/>
        <end position="180"/>
    </location>
</feature>
<sequence>MTHPRRLFLLSNGFQSEYEAGFANGVARNGIEVTLISSDNTLSDRLDPAIRTVNLRGSQSGRRSALAKALNIIRYVIAYAHLGLKHRDAIFHFCGLFTLRKGFGVAVEAVLARLVFKTWWLTVHNLLPHDDDRRSTRLIFGLVYKLPQRLFVHTSQLKRQLIAQFGIAPEKITVIDHGIDRFIPPVPTAREEVATAFGLPPHKTLLLVFGNLSPYKGVEDLLDALAGIELPPEVVLLVAGKPSSNPLRESILKKVKGHPHASRIRLHLGYVDEHLIVPLLSAADAMILPYRHIDQSGVLFAAKSAGLPCILTDVGSFAEYAEPQRDILIAPRNGAALANAVLRFCMTPHRGSRDQAVQAAEDRFAWRHTLVPYAEEVTGQHITTKS</sequence>
<keyword evidence="1" id="KW-0808">Transferase</keyword>
<name>A0ABN6PIT3_9BURK</name>
<dbReference type="SUPFAM" id="SSF53756">
    <property type="entry name" value="UDP-Glycosyltransferase/glycogen phosphorylase"/>
    <property type="match status" value="1"/>
</dbReference>
<dbReference type="Proteomes" id="UP001057498">
    <property type="component" value="Chromosome"/>
</dbReference>
<protein>
    <recommendedName>
        <fullName evidence="2">Glycosyltransferase subfamily 4-like N-terminal domain-containing protein</fullName>
    </recommendedName>
</protein>
<dbReference type="EMBL" id="AP025730">
    <property type="protein sequence ID" value="BDI04941.1"/>
    <property type="molecule type" value="Genomic_DNA"/>
</dbReference>
<organism evidence="3 4">
    <name type="scientific">Sphaerotilus microaerophilus</name>
    <dbReference type="NCBI Taxonomy" id="2914710"/>
    <lineage>
        <taxon>Bacteria</taxon>
        <taxon>Pseudomonadati</taxon>
        <taxon>Pseudomonadota</taxon>
        <taxon>Betaproteobacteria</taxon>
        <taxon>Burkholderiales</taxon>
        <taxon>Sphaerotilaceae</taxon>
        <taxon>Sphaerotilus</taxon>
    </lineage>
</organism>
<dbReference type="Pfam" id="PF13692">
    <property type="entry name" value="Glyco_trans_1_4"/>
    <property type="match status" value="1"/>
</dbReference>